<dbReference type="Gene3D" id="2.170.150.80">
    <property type="entry name" value="NAC domain"/>
    <property type="match status" value="1"/>
</dbReference>
<keyword evidence="2" id="KW-0805">Transcription regulation</keyword>
<gene>
    <name evidence="8" type="ORF">CCAM_LOCUS11985</name>
</gene>
<evidence type="ECO:0000256" key="3">
    <source>
        <dbReference type="ARBA" id="ARBA00023125"/>
    </source>
</evidence>
<feature type="compositionally biased region" description="Acidic residues" evidence="6">
    <location>
        <begin position="209"/>
        <end position="232"/>
    </location>
</feature>
<evidence type="ECO:0000256" key="6">
    <source>
        <dbReference type="SAM" id="MobiDB-lite"/>
    </source>
</evidence>
<dbReference type="GO" id="GO:0005634">
    <property type="term" value="C:nucleus"/>
    <property type="evidence" value="ECO:0007669"/>
    <property type="project" value="UniProtKB-SubCell"/>
</dbReference>
<dbReference type="InterPro" id="IPR003441">
    <property type="entry name" value="NAC-dom"/>
</dbReference>
<dbReference type="Proteomes" id="UP000595140">
    <property type="component" value="Unassembled WGS sequence"/>
</dbReference>
<feature type="domain" description="NAC" evidence="7">
    <location>
        <begin position="28"/>
        <end position="195"/>
    </location>
</feature>
<evidence type="ECO:0000259" key="7">
    <source>
        <dbReference type="PROSITE" id="PS51005"/>
    </source>
</evidence>
<feature type="compositionally biased region" description="Low complexity" evidence="6">
    <location>
        <begin position="475"/>
        <end position="497"/>
    </location>
</feature>
<evidence type="ECO:0000256" key="1">
    <source>
        <dbReference type="ARBA" id="ARBA00004123"/>
    </source>
</evidence>
<dbReference type="Pfam" id="PF02365">
    <property type="entry name" value="NAM"/>
    <property type="match status" value="1"/>
</dbReference>
<dbReference type="PANTHER" id="PTHR31744:SF233">
    <property type="entry name" value="NAC DOMAIN-CONTAINING PROTEIN 72-LIKE"/>
    <property type="match status" value="1"/>
</dbReference>
<evidence type="ECO:0000313" key="8">
    <source>
        <dbReference type="EMBL" id="VFQ70209.1"/>
    </source>
</evidence>
<comment type="subcellular location">
    <subcellularLocation>
        <location evidence="1">Nucleus</location>
    </subcellularLocation>
</comment>
<evidence type="ECO:0000256" key="2">
    <source>
        <dbReference type="ARBA" id="ARBA00023015"/>
    </source>
</evidence>
<keyword evidence="9" id="KW-1185">Reference proteome</keyword>
<dbReference type="SUPFAM" id="SSF101941">
    <property type="entry name" value="NAC domain"/>
    <property type="match status" value="1"/>
</dbReference>
<dbReference type="PANTHER" id="PTHR31744">
    <property type="entry name" value="PROTEIN CUP-SHAPED COTYLEDON 2-RELATED"/>
    <property type="match status" value="1"/>
</dbReference>
<feature type="region of interest" description="Disordered" evidence="6">
    <location>
        <begin position="472"/>
        <end position="542"/>
    </location>
</feature>
<dbReference type="AlphaFoldDB" id="A0A484L1L3"/>
<accession>A0A484L1L3</accession>
<keyword evidence="5" id="KW-0539">Nucleus</keyword>
<dbReference type="EMBL" id="OOIL02000889">
    <property type="protein sequence ID" value="VFQ70209.1"/>
    <property type="molecule type" value="Genomic_DNA"/>
</dbReference>
<evidence type="ECO:0000256" key="4">
    <source>
        <dbReference type="ARBA" id="ARBA00023163"/>
    </source>
</evidence>
<dbReference type="InterPro" id="IPR036093">
    <property type="entry name" value="NAC_dom_sf"/>
</dbReference>
<keyword evidence="4" id="KW-0804">Transcription</keyword>
<feature type="compositionally biased region" description="Basic and acidic residues" evidence="6">
    <location>
        <begin position="510"/>
        <end position="542"/>
    </location>
</feature>
<evidence type="ECO:0000256" key="5">
    <source>
        <dbReference type="ARBA" id="ARBA00023242"/>
    </source>
</evidence>
<dbReference type="PROSITE" id="PS51005">
    <property type="entry name" value="NAC"/>
    <property type="match status" value="1"/>
</dbReference>
<feature type="region of interest" description="Disordered" evidence="6">
    <location>
        <begin position="201"/>
        <end position="256"/>
    </location>
</feature>
<name>A0A484L1L3_9ASTE</name>
<dbReference type="GO" id="GO:0006355">
    <property type="term" value="P:regulation of DNA-templated transcription"/>
    <property type="evidence" value="ECO:0007669"/>
    <property type="project" value="InterPro"/>
</dbReference>
<proteinExistence type="predicted"/>
<dbReference type="GO" id="GO:0003677">
    <property type="term" value="F:DNA binding"/>
    <property type="evidence" value="ECO:0007669"/>
    <property type="project" value="UniProtKB-KW"/>
</dbReference>
<protein>
    <recommendedName>
        <fullName evidence="7">NAC domain-containing protein</fullName>
    </recommendedName>
</protein>
<evidence type="ECO:0000313" key="9">
    <source>
        <dbReference type="Proteomes" id="UP000595140"/>
    </source>
</evidence>
<sequence length="542" mass="61494">MNDDDDRRHHKPPCAACAGDDEAFFRSLPPGCRFNPTDEELIVHYLTRKVYNQTLPRNRITPLNLYDYNPQMLPNIGGWEQAAAGETSSSNNYGERDSYYFTPRHRKYMNGSRPNRAAGDGYWKATGADKKVENSKGEVLGFKKTLVFYHGRPPSGAKTSWIMHEFRVNDSLHNCDRTLNKMMLDNWVLCRVYEKVDVKNGKKKKDNDNTDDGSEIDEDVDEAGGGDGNDEQNDQKPVVGDRSNPPPSPVPVSANPIRIVPNQNQNQNQNQNLPPTYGFLNQAVTPFQHHEKSVVRDRSNNSSVFVPTPSLAPAPAPAPVNPIRILSNQNQNQNLDGVYDLMNQAATPFRHHHKPMQVDRANSPILAPVPIDPIRTSQIQNQNQNQNQNLPPVYDFMNQSETAFPHPMCGFMNQAATPFEPTIWTGTFMEVGYPLYVNEERMLLSMNDPNNATMEQFAQQIVTCRRGFIVDNNDDNNTNTNNNNNNNSSYSSNSFNYLENEDMPQGLYIQDHKREDTMGTYGNDEKPQDKETPKDVYKDYIQ</sequence>
<keyword evidence="3" id="KW-0238">DNA-binding</keyword>
<organism evidence="8 9">
    <name type="scientific">Cuscuta campestris</name>
    <dbReference type="NCBI Taxonomy" id="132261"/>
    <lineage>
        <taxon>Eukaryota</taxon>
        <taxon>Viridiplantae</taxon>
        <taxon>Streptophyta</taxon>
        <taxon>Embryophyta</taxon>
        <taxon>Tracheophyta</taxon>
        <taxon>Spermatophyta</taxon>
        <taxon>Magnoliopsida</taxon>
        <taxon>eudicotyledons</taxon>
        <taxon>Gunneridae</taxon>
        <taxon>Pentapetalae</taxon>
        <taxon>asterids</taxon>
        <taxon>lamiids</taxon>
        <taxon>Solanales</taxon>
        <taxon>Convolvulaceae</taxon>
        <taxon>Cuscuteae</taxon>
        <taxon>Cuscuta</taxon>
        <taxon>Cuscuta subgen. Grammica</taxon>
        <taxon>Cuscuta sect. Cleistogrammica</taxon>
    </lineage>
</organism>
<reference evidence="8 9" key="1">
    <citation type="submission" date="2018-04" db="EMBL/GenBank/DDBJ databases">
        <authorList>
            <person name="Vogel A."/>
        </authorList>
    </citation>
    <scope>NUCLEOTIDE SEQUENCE [LARGE SCALE GENOMIC DNA]</scope>
</reference>